<keyword evidence="4" id="KW-1185">Reference proteome</keyword>
<evidence type="ECO:0000313" key="4">
    <source>
        <dbReference type="Proteomes" id="UP000000559"/>
    </source>
</evidence>
<reference evidence="3 4" key="2">
    <citation type="journal article" date="2007" name="Genome Biol.">
        <title>Assembly of the Candida albicans genome into sixteen supercontigs aligned on the eight chromosomes.</title>
        <authorList>
            <person name="van het Hoog M."/>
            <person name="Rast T.J."/>
            <person name="Martchenko M."/>
            <person name="Grindle S."/>
            <person name="Dignard D."/>
            <person name="Hogues H."/>
            <person name="Cuomo C."/>
            <person name="Berriman M."/>
            <person name="Scherer S."/>
            <person name="Magee B.B."/>
            <person name="Whiteway M."/>
            <person name="Chibana H."/>
            <person name="Nantel A."/>
            <person name="Magee P.T."/>
        </authorList>
    </citation>
    <scope>GENOME REANNOTATION</scope>
    <source>
        <strain evidence="4">SC5314 / ATCC MYA-2876</strain>
    </source>
</reference>
<feature type="domain" description="Dienelactone hydrolase" evidence="1">
    <location>
        <begin position="39"/>
        <end position="235"/>
    </location>
</feature>
<dbReference type="FunCoup" id="A0A1D8PLD7">
    <property type="interactions" value="266"/>
</dbReference>
<dbReference type="Proteomes" id="UP000000559">
    <property type="component" value="Chromosome 4"/>
</dbReference>
<dbReference type="Gene3D" id="3.40.50.1820">
    <property type="entry name" value="alpha/beta hydrolase"/>
    <property type="match status" value="1"/>
</dbReference>
<sequence length="243" mass="26652">MASSPPGACCVQTNFHEGTPLGTHKEIFGLDTYTVGESSKVIVILTDIYGHKYNNVLLVADAISKEGYKVLIPDILKGDPIVSFDELQAWLPKHTPEITAPIVNGFLKKVKEELKPTFLGSIGYCYGAKYVIQNLSSSGFLDAGAVAHPSFVSIEEVKEIKRPLIISAAETDSIFPPELRHQTEDELAKLNGVRYQVDLFSGVTHGFAVRGDINNPIVKYAKEKALLDQLTFFDSVQVLKSNL</sequence>
<dbReference type="PANTHER" id="PTHR17630">
    <property type="entry name" value="DIENELACTONE HYDROLASE"/>
    <property type="match status" value="1"/>
</dbReference>
<dbReference type="VEuPathDB" id="FungiDB:C4_01840C_A"/>
<gene>
    <name evidence="3" type="ordered locus">CAALFM_C401840CA</name>
    <name evidence="2" type="ordered locus">orf19.12079</name>
</gene>
<dbReference type="InterPro" id="IPR029058">
    <property type="entry name" value="AB_hydrolase_fold"/>
</dbReference>
<dbReference type="PANTHER" id="PTHR17630:SF44">
    <property type="entry name" value="PROTEIN AIM2"/>
    <property type="match status" value="1"/>
</dbReference>
<organism evidence="3 4">
    <name type="scientific">Candida albicans (strain SC5314 / ATCC MYA-2876)</name>
    <name type="common">Yeast</name>
    <dbReference type="NCBI Taxonomy" id="237561"/>
    <lineage>
        <taxon>Eukaryota</taxon>
        <taxon>Fungi</taxon>
        <taxon>Dikarya</taxon>
        <taxon>Ascomycota</taxon>
        <taxon>Saccharomycotina</taxon>
        <taxon>Pichiomycetes</taxon>
        <taxon>Debaryomycetaceae</taxon>
        <taxon>Candida/Lodderomyces clade</taxon>
        <taxon>Candida</taxon>
    </lineage>
</organism>
<reference evidence="3 4" key="3">
    <citation type="journal article" date="2013" name="Genome Biol.">
        <title>Assembly of a phased diploid Candida albicans genome facilitates allele-specific measurements and provides a simple model for repeat and indel structure.</title>
        <authorList>
            <person name="Muzzey D."/>
            <person name="Schwartz K."/>
            <person name="Weissman J.S."/>
            <person name="Sherlock G."/>
        </authorList>
    </citation>
    <scope>NUCLEOTIDE SEQUENCE [LARGE SCALE GENOMIC DNA]</scope>
    <source>
        <strain evidence="4">SC5314 / ATCC MYA-2876</strain>
    </source>
</reference>
<dbReference type="AlphaFoldDB" id="A0A1D8PLD7"/>
<evidence type="ECO:0000313" key="3">
    <source>
        <dbReference type="EMBL" id="AOW28955.1"/>
    </source>
</evidence>
<dbReference type="GO" id="GO:0016787">
    <property type="term" value="F:hydrolase activity"/>
    <property type="evidence" value="ECO:0007669"/>
    <property type="project" value="InterPro"/>
</dbReference>
<dbReference type="OrthoDB" id="17560at2759"/>
<dbReference type="InParanoid" id="A0A1D8PLD7"/>
<dbReference type="KEGG" id="cal:CAALFM_C401840CA"/>
<dbReference type="GeneID" id="3635592"/>
<protein>
    <recommendedName>
        <fullName evidence="1">Dienelactone hydrolase domain-containing protein</fullName>
    </recommendedName>
</protein>
<dbReference type="Pfam" id="PF01738">
    <property type="entry name" value="DLH"/>
    <property type="match status" value="1"/>
</dbReference>
<evidence type="ECO:0000313" key="2">
    <source>
        <dbReference type="CGD" id="CAL0000194877"/>
    </source>
</evidence>
<dbReference type="CGD" id="CAL0000194877">
    <property type="gene designation" value="orf19.12079"/>
</dbReference>
<dbReference type="eggNOG" id="KOG3043">
    <property type="taxonomic scope" value="Eukaryota"/>
</dbReference>
<name>A0A1D8PLD7_CANAL</name>
<dbReference type="SMR" id="A0A1D8PLD7"/>
<accession>A0A1D8PLD7</accession>
<dbReference type="SUPFAM" id="SSF53474">
    <property type="entry name" value="alpha/beta-Hydrolases"/>
    <property type="match status" value="1"/>
</dbReference>
<evidence type="ECO:0000259" key="1">
    <source>
        <dbReference type="Pfam" id="PF01738"/>
    </source>
</evidence>
<dbReference type="OMA" id="GDNPHTP"/>
<dbReference type="RefSeq" id="XP_722681.2">
    <property type="nucleotide sequence ID" value="XM_717588.2"/>
</dbReference>
<dbReference type="EMBL" id="CP017626">
    <property type="protein sequence ID" value="AOW28955.1"/>
    <property type="molecule type" value="Genomic_DNA"/>
</dbReference>
<dbReference type="InterPro" id="IPR002925">
    <property type="entry name" value="Dienelactn_hydro"/>
</dbReference>
<reference evidence="3 4" key="1">
    <citation type="journal article" date="2004" name="Proc. Natl. Acad. Sci. U.S.A.">
        <title>The diploid genome sequence of Candida albicans.</title>
        <authorList>
            <person name="Jones T."/>
            <person name="Federspiel N.A."/>
            <person name="Chibana H."/>
            <person name="Dungan J."/>
            <person name="Kalman S."/>
            <person name="Magee B.B."/>
            <person name="Newport G."/>
            <person name="Thorstenson Y.R."/>
            <person name="Agabian N."/>
            <person name="Magee P.T."/>
            <person name="Davis R.W."/>
            <person name="Scherer S."/>
        </authorList>
    </citation>
    <scope>NUCLEOTIDE SEQUENCE [LARGE SCALE GENOMIC DNA]</scope>
    <source>
        <strain evidence="4">SC5314 / ATCC MYA-2876</strain>
    </source>
</reference>
<proteinExistence type="predicted"/>